<keyword evidence="3" id="KW-1185">Reference proteome</keyword>
<feature type="region of interest" description="Disordered" evidence="1">
    <location>
        <begin position="1"/>
        <end position="32"/>
    </location>
</feature>
<organism evidence="2 3">
    <name type="scientific">Pleurodeles waltl</name>
    <name type="common">Iberian ribbed newt</name>
    <dbReference type="NCBI Taxonomy" id="8319"/>
    <lineage>
        <taxon>Eukaryota</taxon>
        <taxon>Metazoa</taxon>
        <taxon>Chordata</taxon>
        <taxon>Craniata</taxon>
        <taxon>Vertebrata</taxon>
        <taxon>Euteleostomi</taxon>
        <taxon>Amphibia</taxon>
        <taxon>Batrachia</taxon>
        <taxon>Caudata</taxon>
        <taxon>Salamandroidea</taxon>
        <taxon>Salamandridae</taxon>
        <taxon>Pleurodelinae</taxon>
        <taxon>Pleurodeles</taxon>
    </lineage>
</organism>
<feature type="compositionally biased region" description="Basic and acidic residues" evidence="1">
    <location>
        <begin position="23"/>
        <end position="32"/>
    </location>
</feature>
<evidence type="ECO:0000313" key="3">
    <source>
        <dbReference type="Proteomes" id="UP001066276"/>
    </source>
</evidence>
<comment type="caution">
    <text evidence="2">The sequence shown here is derived from an EMBL/GenBank/DDBJ whole genome shotgun (WGS) entry which is preliminary data.</text>
</comment>
<protein>
    <submittedName>
        <fullName evidence="2">Uncharacterized protein</fullName>
    </submittedName>
</protein>
<evidence type="ECO:0000256" key="1">
    <source>
        <dbReference type="SAM" id="MobiDB-lite"/>
    </source>
</evidence>
<sequence length="106" mass="11889">MAGRSRGPVGDHGSLQTAQPAHPTDEELLERPLKEAHPPLQLRIAYIDITGSFLVLLRVWVSFLILPDLIVQQGPVPSLETGRTPKEESDTQRKWIKLERRFAALS</sequence>
<dbReference type="AlphaFoldDB" id="A0AAV7TF81"/>
<name>A0AAV7TF81_PLEWA</name>
<evidence type="ECO:0000313" key="2">
    <source>
        <dbReference type="EMBL" id="KAJ1175063.1"/>
    </source>
</evidence>
<accession>A0AAV7TF81</accession>
<dbReference type="Proteomes" id="UP001066276">
    <property type="component" value="Chromosome 3_2"/>
</dbReference>
<reference evidence="2" key="1">
    <citation type="journal article" date="2022" name="bioRxiv">
        <title>Sequencing and chromosome-scale assembly of the giantPleurodeles waltlgenome.</title>
        <authorList>
            <person name="Brown T."/>
            <person name="Elewa A."/>
            <person name="Iarovenko S."/>
            <person name="Subramanian E."/>
            <person name="Araus A.J."/>
            <person name="Petzold A."/>
            <person name="Susuki M."/>
            <person name="Suzuki K.-i.T."/>
            <person name="Hayashi T."/>
            <person name="Toyoda A."/>
            <person name="Oliveira C."/>
            <person name="Osipova E."/>
            <person name="Leigh N.D."/>
            <person name="Simon A."/>
            <person name="Yun M.H."/>
        </authorList>
    </citation>
    <scope>NUCLEOTIDE SEQUENCE</scope>
    <source>
        <strain evidence="2">20211129_DDA</strain>
        <tissue evidence="2">Liver</tissue>
    </source>
</reference>
<dbReference type="EMBL" id="JANPWB010000006">
    <property type="protein sequence ID" value="KAJ1175063.1"/>
    <property type="molecule type" value="Genomic_DNA"/>
</dbReference>
<gene>
    <name evidence="2" type="ORF">NDU88_000354</name>
</gene>
<proteinExistence type="predicted"/>